<organism evidence="10 11">
    <name type="scientific">Drechslerella stenobrocha 248</name>
    <dbReference type="NCBI Taxonomy" id="1043628"/>
    <lineage>
        <taxon>Eukaryota</taxon>
        <taxon>Fungi</taxon>
        <taxon>Dikarya</taxon>
        <taxon>Ascomycota</taxon>
        <taxon>Pezizomycotina</taxon>
        <taxon>Orbiliomycetes</taxon>
        <taxon>Orbiliales</taxon>
        <taxon>Orbiliaceae</taxon>
        <taxon>Drechslerella</taxon>
    </lineage>
</organism>
<evidence type="ECO:0000259" key="9">
    <source>
        <dbReference type="PROSITE" id="PS51382"/>
    </source>
</evidence>
<dbReference type="AlphaFoldDB" id="W7I4Y0"/>
<gene>
    <name evidence="10" type="ORF">DRE_00435</name>
</gene>
<evidence type="ECO:0000256" key="3">
    <source>
        <dbReference type="ARBA" id="ARBA00022692"/>
    </source>
</evidence>
<evidence type="ECO:0000256" key="6">
    <source>
        <dbReference type="SAM" id="MobiDB-lite"/>
    </source>
</evidence>
<proteinExistence type="inferred from homology"/>
<feature type="transmembrane region" description="Helical" evidence="7">
    <location>
        <begin position="913"/>
        <end position="939"/>
    </location>
</feature>
<feature type="compositionally biased region" description="Acidic residues" evidence="6">
    <location>
        <begin position="1130"/>
        <end position="1142"/>
    </location>
</feature>
<sequence>MKFAKQLEKSLVPEWRAKYLNYKGAKKKLKVVRRAIRNAEAASASTLSCQSPYAAAGITQQPQTGSSPRSAATSLKQHLSPDGKDVAVGPSNATSDLSPKVFRRTPELPNKLIPSPAISTPGKYIPTERPSAIPEDGNTDVLKRRKSILKNGTPPSGEPWNPSKHEAGDAGERRHLNPSPRNGPPSTPVGYGSFPSDASKPTRRPSSILTVPEIPSLPPTLDLPGPARPLEDQPAPILRRSHTYDSSLSSRGGGTARRERITRFADDVPDHALDHLGLNEPALDDPKPPTRHTSLPTGVNDGPRPLFKGVFGNFRQRISTPGRHLPGQHAQVYVEVTEDAQREFFNFLASELRKIDDFYESKEREAVDRLARIEQQISIMTRNRLIEKEQEEQAAAEEAAAPTFDWKHPKGIVAGTMMQVKKHISLDKNGAGKLPVRFSSSPSDSKMRPAIANLGSLAIDLAADPVEADRDVANHVIAPRLEDYTRRAETKHVRYKTAKRKLKAALVEYYHSLELLKSYSMLNREGFRKILKKFDKTAHTHLANKYIEEKVNSASFSSNEEVDRLLGRTEDLFAIHYERGRRKHAVERLRTREHRKPATGAMFRSGLYLGMALPLLVQALYEAYNRLEDGYGMRHESEVSYLLQIWAGFALPTLFMLLFSICCRAWLKARINYIFIFEFDTRNNLDWRGLLELPSLCAFIQILLMWFSFTTFWGDGFDRIWFPLIYLIIAILILFNPFKFGYFHSRKWLLYTLYRLVWAGWYPVEFRDFWSGDIFCSLTYTLATIPLFFCLWSNRWDTPAQCNSSNSRLLGFFTTLPSIWRLLQCLRRYYDTRNAFPHLANAAKYACGILYYMMLSLWRIDRSSDGIKAAFILFASVNALYTSTWDLLMDWSLLNWYAPYRLLRTDLAFRRPLVYYLAMVIDPVIRFSWIFFVVFASYVQHSALLSFALSLAELGRRFVWCFFRMENEHCANVNKFRAYRDDVPLPYKITGLITPSRAATTTNTSAASTPVALTPRFSPEAVRITDSEARVDEEIAAVAGSSVIQGGRRPGSSTAAISSGSAEAGIKPRTDSIKDRTPLLRAYTLATTAHAQDFERKRQPANAAASGGGGRPGSSSGRIRGYLSGAGTGYDDDDDSESESGEDAARGGSFSSDAPSAGPSAGAGVGPSGRGRRYSSVSTSGEGTADLHPSRGRGGNGGFGDSSAESTSVGYRGTAAVLDATRSLSEEAAATRAAYSGRDYERSRGGSTAPK</sequence>
<keyword evidence="11" id="KW-1185">Reference proteome</keyword>
<reference evidence="10 11" key="1">
    <citation type="submission" date="2013-05" db="EMBL/GenBank/DDBJ databases">
        <title>Drechslerella stenobrocha genome reveals carnivorous origination and mechanical trapping mechanism of predatory fungi.</title>
        <authorList>
            <person name="Liu X."/>
            <person name="Zhang W."/>
            <person name="Liu K."/>
        </authorList>
    </citation>
    <scope>NUCLEOTIDE SEQUENCE [LARGE SCALE GENOMIC DNA]</scope>
    <source>
        <strain evidence="10 11">248</strain>
    </source>
</reference>
<accession>W7I4Y0</accession>
<dbReference type="GO" id="GO:0005886">
    <property type="term" value="C:plasma membrane"/>
    <property type="evidence" value="ECO:0007669"/>
    <property type="project" value="TreeGrafter"/>
</dbReference>
<dbReference type="GO" id="GO:0005794">
    <property type="term" value="C:Golgi apparatus"/>
    <property type="evidence" value="ECO:0007669"/>
    <property type="project" value="TreeGrafter"/>
</dbReference>
<protein>
    <recommendedName>
        <fullName evidence="12">SPX domain-containing protein</fullName>
    </recommendedName>
</protein>
<evidence type="ECO:0000259" key="8">
    <source>
        <dbReference type="PROSITE" id="PS51380"/>
    </source>
</evidence>
<dbReference type="PANTHER" id="PTHR10783:SF103">
    <property type="entry name" value="SOLUTE CARRIER FAMILY 53 MEMBER 1"/>
    <property type="match status" value="1"/>
</dbReference>
<feature type="compositionally biased region" description="Low complexity" evidence="6">
    <location>
        <begin position="1051"/>
        <end position="1065"/>
    </location>
</feature>
<comment type="similarity">
    <text evidence="2">Belongs to the SYG1 (TC 2.A.94) family.</text>
</comment>
<evidence type="ECO:0000313" key="11">
    <source>
        <dbReference type="Proteomes" id="UP000024837"/>
    </source>
</evidence>
<feature type="region of interest" description="Disordered" evidence="6">
    <location>
        <begin position="1042"/>
        <end position="1075"/>
    </location>
</feature>
<dbReference type="PANTHER" id="PTHR10783">
    <property type="entry name" value="XENOTROPIC AND POLYTROPIC RETROVIRUS RECEPTOR 1-RELATED"/>
    <property type="match status" value="1"/>
</dbReference>
<comment type="subcellular location">
    <subcellularLocation>
        <location evidence="1">Membrane</location>
        <topology evidence="1">Multi-pass membrane protein</topology>
    </subcellularLocation>
</comment>
<feature type="compositionally biased region" description="Polar residues" evidence="6">
    <location>
        <begin position="58"/>
        <end position="77"/>
    </location>
</feature>
<dbReference type="EMBL" id="KI966410">
    <property type="protein sequence ID" value="EWC47467.1"/>
    <property type="molecule type" value="Genomic_DNA"/>
</dbReference>
<dbReference type="GO" id="GO:0006817">
    <property type="term" value="P:phosphate ion transport"/>
    <property type="evidence" value="ECO:0007669"/>
    <property type="project" value="TreeGrafter"/>
</dbReference>
<dbReference type="Proteomes" id="UP000024837">
    <property type="component" value="Unassembled WGS sequence"/>
</dbReference>
<evidence type="ECO:0000256" key="5">
    <source>
        <dbReference type="ARBA" id="ARBA00023136"/>
    </source>
</evidence>
<dbReference type="InterPro" id="IPR004342">
    <property type="entry name" value="EXS_C"/>
</dbReference>
<feature type="transmembrane region" description="Helical" evidence="7">
    <location>
        <begin position="641"/>
        <end position="667"/>
    </location>
</feature>
<keyword evidence="5 7" id="KW-0472">Membrane</keyword>
<evidence type="ECO:0000256" key="1">
    <source>
        <dbReference type="ARBA" id="ARBA00004141"/>
    </source>
</evidence>
<evidence type="ECO:0000313" key="10">
    <source>
        <dbReference type="EMBL" id="EWC47467.1"/>
    </source>
</evidence>
<feature type="region of interest" description="Disordered" evidence="6">
    <location>
        <begin position="1232"/>
        <end position="1251"/>
    </location>
</feature>
<feature type="domain" description="EXS" evidence="8">
    <location>
        <begin position="801"/>
        <end position="997"/>
    </location>
</feature>
<keyword evidence="4 7" id="KW-1133">Transmembrane helix</keyword>
<feature type="transmembrane region" description="Helical" evidence="7">
    <location>
        <begin position="720"/>
        <end position="736"/>
    </location>
</feature>
<evidence type="ECO:0000256" key="2">
    <source>
        <dbReference type="ARBA" id="ARBA00009665"/>
    </source>
</evidence>
<feature type="region of interest" description="Disordered" evidence="6">
    <location>
        <begin position="58"/>
        <end position="258"/>
    </location>
</feature>
<evidence type="ECO:0008006" key="12">
    <source>
        <dbReference type="Google" id="ProtNLM"/>
    </source>
</evidence>
<feature type="compositionally biased region" description="Low complexity" evidence="6">
    <location>
        <begin position="1146"/>
        <end position="1160"/>
    </location>
</feature>
<dbReference type="HOGENOM" id="CLU_006116_1_0_1"/>
<feature type="transmembrane region" description="Helical" evidence="7">
    <location>
        <begin position="687"/>
        <end position="708"/>
    </location>
</feature>
<dbReference type="OrthoDB" id="9970435at2759"/>
<keyword evidence="3 7" id="KW-0812">Transmembrane</keyword>
<dbReference type="CDD" id="cd14475">
    <property type="entry name" value="SPX_SYG1_like"/>
    <property type="match status" value="1"/>
</dbReference>
<feature type="transmembrane region" description="Helical" evidence="7">
    <location>
        <begin position="870"/>
        <end position="893"/>
    </location>
</feature>
<feature type="region of interest" description="Disordered" evidence="6">
    <location>
        <begin position="278"/>
        <end position="303"/>
    </location>
</feature>
<feature type="domain" description="SPX" evidence="9">
    <location>
        <begin position="1"/>
        <end position="548"/>
    </location>
</feature>
<dbReference type="GO" id="GO:0016036">
    <property type="term" value="P:cellular response to phosphate starvation"/>
    <property type="evidence" value="ECO:0007669"/>
    <property type="project" value="TreeGrafter"/>
</dbReference>
<feature type="region of interest" description="Disordered" evidence="6">
    <location>
        <begin position="1090"/>
        <end position="1208"/>
    </location>
</feature>
<dbReference type="Pfam" id="PF03124">
    <property type="entry name" value="EXS"/>
    <property type="match status" value="1"/>
</dbReference>
<name>W7I4Y0_9PEZI</name>
<feature type="compositionally biased region" description="Basic and acidic residues" evidence="6">
    <location>
        <begin position="163"/>
        <end position="175"/>
    </location>
</feature>
<dbReference type="PROSITE" id="PS51382">
    <property type="entry name" value="SPX"/>
    <property type="match status" value="1"/>
</dbReference>
<dbReference type="PROSITE" id="PS51380">
    <property type="entry name" value="EXS"/>
    <property type="match status" value="1"/>
</dbReference>
<dbReference type="Pfam" id="PF03105">
    <property type="entry name" value="SPX"/>
    <property type="match status" value="1"/>
</dbReference>
<feature type="compositionally biased region" description="Basic and acidic residues" evidence="6">
    <location>
        <begin position="1066"/>
        <end position="1075"/>
    </location>
</feature>
<feature type="transmembrane region" description="Helical" evidence="7">
    <location>
        <begin position="835"/>
        <end position="858"/>
    </location>
</feature>
<evidence type="ECO:0000256" key="4">
    <source>
        <dbReference type="ARBA" id="ARBA00022989"/>
    </source>
</evidence>
<dbReference type="InterPro" id="IPR004331">
    <property type="entry name" value="SPX_dom"/>
</dbReference>
<dbReference type="GO" id="GO:0000822">
    <property type="term" value="F:inositol hexakisphosphate binding"/>
    <property type="evidence" value="ECO:0007669"/>
    <property type="project" value="TreeGrafter"/>
</dbReference>
<evidence type="ECO:0000256" key="7">
    <source>
        <dbReference type="SAM" id="Phobius"/>
    </source>
</evidence>